<sequence length="124" mass="12886">MTRAGRVLGCLLGLLGAAEALRTPSADLSLRASFGGAVLQGRVTAGADDELSGIWSGSGRARLLRCTPRCEAVAAIPVTGTLRLGADTPYRVALAGEFRAGQRVGLVLRFRQSLLNVEAVVARP</sequence>
<gene>
    <name evidence="1" type="ORF">HNQ09_002547</name>
</gene>
<evidence type="ECO:0000313" key="2">
    <source>
        <dbReference type="Proteomes" id="UP000525389"/>
    </source>
</evidence>
<proteinExistence type="predicted"/>
<keyword evidence="2" id="KW-1185">Reference proteome</keyword>
<name>A0A7W8LQU2_9DEIO</name>
<comment type="caution">
    <text evidence="1">The sequence shown here is derived from an EMBL/GenBank/DDBJ whole genome shotgun (WGS) entry which is preliminary data.</text>
</comment>
<accession>A0A7W8LQU2</accession>
<dbReference type="AlphaFoldDB" id="A0A7W8LQU2"/>
<reference evidence="1 2" key="1">
    <citation type="submission" date="2020-08" db="EMBL/GenBank/DDBJ databases">
        <title>Genomic Encyclopedia of Type Strains, Phase IV (KMG-IV): sequencing the most valuable type-strain genomes for metagenomic binning, comparative biology and taxonomic classification.</title>
        <authorList>
            <person name="Goeker M."/>
        </authorList>
    </citation>
    <scope>NUCLEOTIDE SEQUENCE [LARGE SCALE GENOMIC DNA]</scope>
    <source>
        <strain evidence="1 2">DSM 101791</strain>
    </source>
</reference>
<dbReference type="RefSeq" id="WP_184029788.1">
    <property type="nucleotide sequence ID" value="NZ_JACHFN010000009.1"/>
</dbReference>
<dbReference type="EMBL" id="JACHFN010000009">
    <property type="protein sequence ID" value="MBB5235099.1"/>
    <property type="molecule type" value="Genomic_DNA"/>
</dbReference>
<organism evidence="1 2">
    <name type="scientific">Deinococcus budaensis</name>
    <dbReference type="NCBI Taxonomy" id="1665626"/>
    <lineage>
        <taxon>Bacteria</taxon>
        <taxon>Thermotogati</taxon>
        <taxon>Deinococcota</taxon>
        <taxon>Deinococci</taxon>
        <taxon>Deinococcales</taxon>
        <taxon>Deinococcaceae</taxon>
        <taxon>Deinococcus</taxon>
    </lineage>
</organism>
<evidence type="ECO:0000313" key="1">
    <source>
        <dbReference type="EMBL" id="MBB5235099.1"/>
    </source>
</evidence>
<protein>
    <submittedName>
        <fullName evidence="1">Uncharacterized protein</fullName>
    </submittedName>
</protein>
<dbReference type="Proteomes" id="UP000525389">
    <property type="component" value="Unassembled WGS sequence"/>
</dbReference>